<evidence type="ECO:0000313" key="1">
    <source>
        <dbReference type="EMBL" id="MBD2347190.1"/>
    </source>
</evidence>
<dbReference type="Proteomes" id="UP000607281">
    <property type="component" value="Unassembled WGS sequence"/>
</dbReference>
<gene>
    <name evidence="1" type="ORF">H6G18_24105</name>
</gene>
<sequence length="77" mass="8520">MTRHTTKPDGNFRVRSSPLSVSDRVSLITDGEITVSIALNINSASNVGVINEKSFSSTNFSHRTSWRTIITLPCFCF</sequence>
<protein>
    <submittedName>
        <fullName evidence="1">Uncharacterized protein</fullName>
    </submittedName>
</protein>
<dbReference type="RefSeq" id="WP_190409604.1">
    <property type="nucleotide sequence ID" value="NZ_JACJRF010000080.1"/>
</dbReference>
<name>A0ABR8CZG8_9NOST</name>
<comment type="caution">
    <text evidence="1">The sequence shown here is derived from an EMBL/GenBank/DDBJ whole genome shotgun (WGS) entry which is preliminary data.</text>
</comment>
<dbReference type="EMBL" id="JACJRF010000080">
    <property type="protein sequence ID" value="MBD2347190.1"/>
    <property type="molecule type" value="Genomic_DNA"/>
</dbReference>
<organism evidence="1 2">
    <name type="scientific">Anabaena subtropica FACHB-260</name>
    <dbReference type="NCBI Taxonomy" id="2692884"/>
    <lineage>
        <taxon>Bacteria</taxon>
        <taxon>Bacillati</taxon>
        <taxon>Cyanobacteriota</taxon>
        <taxon>Cyanophyceae</taxon>
        <taxon>Nostocales</taxon>
        <taxon>Nostocaceae</taxon>
        <taxon>Anabaena</taxon>
    </lineage>
</organism>
<evidence type="ECO:0000313" key="2">
    <source>
        <dbReference type="Proteomes" id="UP000607281"/>
    </source>
</evidence>
<proteinExistence type="predicted"/>
<reference evidence="1 2" key="1">
    <citation type="journal article" date="2020" name="ISME J.">
        <title>Comparative genomics reveals insights into cyanobacterial evolution and habitat adaptation.</title>
        <authorList>
            <person name="Chen M.Y."/>
            <person name="Teng W.K."/>
            <person name="Zhao L."/>
            <person name="Hu C.X."/>
            <person name="Zhou Y.K."/>
            <person name="Han B.P."/>
            <person name="Song L.R."/>
            <person name="Shu W.S."/>
        </authorList>
    </citation>
    <scope>NUCLEOTIDE SEQUENCE [LARGE SCALE GENOMIC DNA]</scope>
    <source>
        <strain evidence="1 2">FACHB-260</strain>
    </source>
</reference>
<keyword evidence="2" id="KW-1185">Reference proteome</keyword>
<accession>A0ABR8CZG8</accession>